<dbReference type="InterPro" id="IPR001173">
    <property type="entry name" value="Glyco_trans_2-like"/>
</dbReference>
<gene>
    <name evidence="2" type="ORF">B0I08_108114</name>
</gene>
<comment type="caution">
    <text evidence="2">The sequence shown here is derived from an EMBL/GenBank/DDBJ whole genome shotgun (WGS) entry which is preliminary data.</text>
</comment>
<dbReference type="OrthoDB" id="3180470at2"/>
<dbReference type="Pfam" id="PF00535">
    <property type="entry name" value="Glycos_transf_2"/>
    <property type="match status" value="1"/>
</dbReference>
<organism evidence="2 3">
    <name type="scientific">Glaciihabitans tibetensis</name>
    <dbReference type="NCBI Taxonomy" id="1266600"/>
    <lineage>
        <taxon>Bacteria</taxon>
        <taxon>Bacillati</taxon>
        <taxon>Actinomycetota</taxon>
        <taxon>Actinomycetes</taxon>
        <taxon>Micrococcales</taxon>
        <taxon>Microbacteriaceae</taxon>
        <taxon>Glaciihabitans</taxon>
    </lineage>
</organism>
<reference evidence="2 3" key="1">
    <citation type="submission" date="2018-03" db="EMBL/GenBank/DDBJ databases">
        <title>Genomic Encyclopedia of Type Strains, Phase III (KMG-III): the genomes of soil and plant-associated and newly described type strains.</title>
        <authorList>
            <person name="Whitman W."/>
        </authorList>
    </citation>
    <scope>NUCLEOTIDE SEQUENCE [LARGE SCALE GENOMIC DNA]</scope>
    <source>
        <strain evidence="2 3">CGMCC 1.12484</strain>
    </source>
</reference>
<evidence type="ECO:0000313" key="2">
    <source>
        <dbReference type="EMBL" id="PRY67030.1"/>
    </source>
</evidence>
<proteinExistence type="predicted"/>
<dbReference type="PANTHER" id="PTHR43685">
    <property type="entry name" value="GLYCOSYLTRANSFERASE"/>
    <property type="match status" value="1"/>
</dbReference>
<dbReference type="GO" id="GO:0016740">
    <property type="term" value="F:transferase activity"/>
    <property type="evidence" value="ECO:0007669"/>
    <property type="project" value="UniProtKB-KW"/>
</dbReference>
<dbReference type="AlphaFoldDB" id="A0A2T0VA22"/>
<sequence length="450" mass="49077">MTTATSSPAPGPTRIVQIDLDDPLPTLSADERYRAAMVIGWRHGVPCGSVTVDLGQDPAVVRAQLEALRADTQSVETPEAVPDAALPSISVVVPTMFERPDDLVVLLKAFTALEYPRVEFLLVDNRRSIPHPDPLPALVATEPRLRIVRAERPGISSARNAGLAAATGDVVAFTDDDVRVEPDWLRAIGSRYVREPELDAVTGLVLPAELERPAQIYFERYYGGFYSERIFAPLSVQARPGQSGLLRNSVMTVWNTAGESVREFSVYGAGAFATGANMTYRRSALERLGGFDLALGTGTPARGGEDLATVISLLWNGGRIGYEPSSVVHHRHRRELDELLSQMHGNGIGFTAMLTSLLIHDRRHVAALAAGVPSAFFRMRRQNAEKLRAQEPAAHEPAALDPHFPRELMTREMRAYPRGPLAYLRSRRKMKEWAPAGAEPSAGLEAAVGV</sequence>
<accession>A0A2T0VA22</accession>
<protein>
    <submittedName>
        <fullName evidence="2">Glycosyl transferase family 2</fullName>
    </submittedName>
</protein>
<evidence type="ECO:0000259" key="1">
    <source>
        <dbReference type="Pfam" id="PF00535"/>
    </source>
</evidence>
<dbReference type="CDD" id="cd00761">
    <property type="entry name" value="Glyco_tranf_GTA_type"/>
    <property type="match status" value="1"/>
</dbReference>
<dbReference type="Gene3D" id="3.90.550.10">
    <property type="entry name" value="Spore Coat Polysaccharide Biosynthesis Protein SpsA, Chain A"/>
    <property type="match status" value="1"/>
</dbReference>
<dbReference type="Proteomes" id="UP000237983">
    <property type="component" value="Unassembled WGS sequence"/>
</dbReference>
<keyword evidence="2" id="KW-0808">Transferase</keyword>
<dbReference type="PANTHER" id="PTHR43685:SF2">
    <property type="entry name" value="GLYCOSYLTRANSFERASE 2-LIKE DOMAIN-CONTAINING PROTEIN"/>
    <property type="match status" value="1"/>
</dbReference>
<dbReference type="SUPFAM" id="SSF53448">
    <property type="entry name" value="Nucleotide-diphospho-sugar transferases"/>
    <property type="match status" value="1"/>
</dbReference>
<name>A0A2T0VA22_9MICO</name>
<dbReference type="RefSeq" id="WP_106214165.1">
    <property type="nucleotide sequence ID" value="NZ_PVTL01000008.1"/>
</dbReference>
<feature type="domain" description="Glycosyltransferase 2-like" evidence="1">
    <location>
        <begin position="90"/>
        <end position="288"/>
    </location>
</feature>
<dbReference type="InterPro" id="IPR050834">
    <property type="entry name" value="Glycosyltransf_2"/>
</dbReference>
<dbReference type="InterPro" id="IPR029044">
    <property type="entry name" value="Nucleotide-diphossugar_trans"/>
</dbReference>
<evidence type="ECO:0000313" key="3">
    <source>
        <dbReference type="Proteomes" id="UP000237983"/>
    </source>
</evidence>
<dbReference type="EMBL" id="PVTL01000008">
    <property type="protein sequence ID" value="PRY67030.1"/>
    <property type="molecule type" value="Genomic_DNA"/>
</dbReference>
<keyword evidence="3" id="KW-1185">Reference proteome</keyword>